<dbReference type="NCBIfam" id="TIGR00165">
    <property type="entry name" value="S18"/>
    <property type="match status" value="1"/>
</dbReference>
<evidence type="ECO:0000256" key="6">
    <source>
        <dbReference type="SAM" id="MobiDB-lite"/>
    </source>
</evidence>
<reference evidence="7 8" key="1">
    <citation type="submission" date="2024-06" db="EMBL/GenBank/DDBJ databases">
        <title>Complete genome of Phlyctema vagabunda strain 19-DSS-EL-015.</title>
        <authorList>
            <person name="Fiorenzani C."/>
        </authorList>
    </citation>
    <scope>NUCLEOTIDE SEQUENCE [LARGE SCALE GENOMIC DNA]</scope>
    <source>
        <strain evidence="7 8">19-DSS-EL-015</strain>
    </source>
</reference>
<dbReference type="PRINTS" id="PR00974">
    <property type="entry name" value="RIBOSOMALS18"/>
</dbReference>
<dbReference type="GO" id="GO:0005840">
    <property type="term" value="C:ribosome"/>
    <property type="evidence" value="ECO:0007669"/>
    <property type="project" value="UniProtKB-KW"/>
</dbReference>
<keyword evidence="2 5" id="KW-0689">Ribosomal protein</keyword>
<evidence type="ECO:0000256" key="5">
    <source>
        <dbReference type="RuleBase" id="RU003910"/>
    </source>
</evidence>
<comment type="similarity">
    <text evidence="1 5">Belongs to the bacterial ribosomal protein bS18 family.</text>
</comment>
<dbReference type="PANTHER" id="PTHR13479:SF40">
    <property type="entry name" value="SMALL RIBOSOMAL SUBUNIT PROTEIN BS18M"/>
    <property type="match status" value="1"/>
</dbReference>
<name>A0ABR4PLQ5_9HELO</name>
<dbReference type="EMBL" id="JBFCZG010000003">
    <property type="protein sequence ID" value="KAL3424243.1"/>
    <property type="molecule type" value="Genomic_DNA"/>
</dbReference>
<keyword evidence="3 5" id="KW-0687">Ribonucleoprotein</keyword>
<dbReference type="Pfam" id="PF01084">
    <property type="entry name" value="Ribosomal_S18"/>
    <property type="match status" value="1"/>
</dbReference>
<evidence type="ECO:0000256" key="1">
    <source>
        <dbReference type="ARBA" id="ARBA00005589"/>
    </source>
</evidence>
<gene>
    <name evidence="7" type="ORF">PVAG01_03524</name>
</gene>
<keyword evidence="8" id="KW-1185">Reference proteome</keyword>
<dbReference type="SUPFAM" id="SSF46911">
    <property type="entry name" value="Ribosomal protein S18"/>
    <property type="match status" value="1"/>
</dbReference>
<evidence type="ECO:0000256" key="4">
    <source>
        <dbReference type="ARBA" id="ARBA00035264"/>
    </source>
</evidence>
<dbReference type="Proteomes" id="UP001629113">
    <property type="component" value="Unassembled WGS sequence"/>
</dbReference>
<feature type="compositionally biased region" description="Polar residues" evidence="6">
    <location>
        <begin position="19"/>
        <end position="34"/>
    </location>
</feature>
<evidence type="ECO:0000256" key="2">
    <source>
        <dbReference type="ARBA" id="ARBA00022980"/>
    </source>
</evidence>
<protein>
    <recommendedName>
        <fullName evidence="4">Small ribosomal subunit protein bS18m</fullName>
    </recommendedName>
</protein>
<dbReference type="Gene3D" id="4.10.640.10">
    <property type="entry name" value="Ribosomal protein S18"/>
    <property type="match status" value="1"/>
</dbReference>
<organism evidence="7 8">
    <name type="scientific">Phlyctema vagabunda</name>
    <dbReference type="NCBI Taxonomy" id="108571"/>
    <lineage>
        <taxon>Eukaryota</taxon>
        <taxon>Fungi</taxon>
        <taxon>Dikarya</taxon>
        <taxon>Ascomycota</taxon>
        <taxon>Pezizomycotina</taxon>
        <taxon>Leotiomycetes</taxon>
        <taxon>Helotiales</taxon>
        <taxon>Dermateaceae</taxon>
        <taxon>Phlyctema</taxon>
    </lineage>
</organism>
<evidence type="ECO:0000256" key="3">
    <source>
        <dbReference type="ARBA" id="ARBA00023274"/>
    </source>
</evidence>
<comment type="caution">
    <text evidence="7">The sequence shown here is derived from an EMBL/GenBank/DDBJ whole genome shotgun (WGS) entry which is preliminary data.</text>
</comment>
<dbReference type="InterPro" id="IPR036870">
    <property type="entry name" value="Ribosomal_bS18_sf"/>
</dbReference>
<dbReference type="InterPro" id="IPR001648">
    <property type="entry name" value="Ribosomal_bS18"/>
</dbReference>
<proteinExistence type="inferred from homology"/>
<feature type="region of interest" description="Disordered" evidence="6">
    <location>
        <begin position="1"/>
        <end position="34"/>
    </location>
</feature>
<evidence type="ECO:0000313" key="7">
    <source>
        <dbReference type="EMBL" id="KAL3424243.1"/>
    </source>
</evidence>
<dbReference type="PANTHER" id="PTHR13479">
    <property type="entry name" value="30S RIBOSOMAL PROTEIN S18"/>
    <property type="match status" value="1"/>
</dbReference>
<evidence type="ECO:0000313" key="8">
    <source>
        <dbReference type="Proteomes" id="UP001629113"/>
    </source>
</evidence>
<accession>A0ABR4PLQ5</accession>
<sequence length="161" mass="18579">MERLLQGFKRGPREDRTPGQPSSETVDQLKQNKLGQDLSKQISRRWRAGDVYAPHDLSAVEMAKWKRKLRPEYDIFDTLDLNPLKEYKNFSMLSEYMSPMGRILPRSETGLRPVNQRRISKAIRRAIGMGLMPSVHKHPELLQKSIQRAAQVSPITRGPIM</sequence>